<name>A0ABV7JMV6_9SPHI</name>
<reference evidence="2" key="1">
    <citation type="journal article" date="2019" name="Int. J. Syst. Evol. Microbiol.">
        <title>The Global Catalogue of Microorganisms (GCM) 10K type strain sequencing project: providing services to taxonomists for standard genome sequencing and annotation.</title>
        <authorList>
            <consortium name="The Broad Institute Genomics Platform"/>
            <consortium name="The Broad Institute Genome Sequencing Center for Infectious Disease"/>
            <person name="Wu L."/>
            <person name="Ma J."/>
        </authorList>
    </citation>
    <scope>NUCLEOTIDE SEQUENCE [LARGE SCALE GENOMIC DNA]</scope>
    <source>
        <strain evidence="2">KCTC 52416</strain>
    </source>
</reference>
<proteinExistence type="predicted"/>
<keyword evidence="2" id="KW-1185">Reference proteome</keyword>
<organism evidence="1 2">
    <name type="scientific">Parapedobacter deserti</name>
    <dbReference type="NCBI Taxonomy" id="1912957"/>
    <lineage>
        <taxon>Bacteria</taxon>
        <taxon>Pseudomonadati</taxon>
        <taxon>Bacteroidota</taxon>
        <taxon>Sphingobacteriia</taxon>
        <taxon>Sphingobacteriales</taxon>
        <taxon>Sphingobacteriaceae</taxon>
        <taxon>Parapedobacter</taxon>
    </lineage>
</organism>
<protein>
    <submittedName>
        <fullName evidence="1">3-oxoacyl-ACP synthase</fullName>
    </submittedName>
</protein>
<dbReference type="EMBL" id="JBHRTA010000038">
    <property type="protein sequence ID" value="MFC3199445.1"/>
    <property type="molecule type" value="Genomic_DNA"/>
</dbReference>
<dbReference type="RefSeq" id="WP_379025049.1">
    <property type="nucleotide sequence ID" value="NZ_JBHRTA010000038.1"/>
</dbReference>
<accession>A0ABV7JMV6</accession>
<gene>
    <name evidence="1" type="ORF">ACFOET_17620</name>
</gene>
<comment type="caution">
    <text evidence="1">The sequence shown here is derived from an EMBL/GenBank/DDBJ whole genome shotgun (WGS) entry which is preliminary data.</text>
</comment>
<dbReference type="Proteomes" id="UP001595526">
    <property type="component" value="Unassembled WGS sequence"/>
</dbReference>
<evidence type="ECO:0000313" key="1">
    <source>
        <dbReference type="EMBL" id="MFC3199445.1"/>
    </source>
</evidence>
<evidence type="ECO:0000313" key="2">
    <source>
        <dbReference type="Proteomes" id="UP001595526"/>
    </source>
</evidence>
<sequence length="156" mass="16993">MSTNNASRTIKVSLLEACKTYVDQRIANALQAIASASDAAADDTKSSAGDKFETTREMMQQELNRHQQLLTDAKRMEKVLADLDVRIHTEPAKLGSLVKTNHGMFFIAVSVGQLQIDGTTYRAISPASPLGQRFIGAKIGEGIDFNGMNYQIISVC</sequence>